<dbReference type="InterPro" id="IPR009057">
    <property type="entry name" value="Homeodomain-like_sf"/>
</dbReference>
<reference evidence="3 4" key="2">
    <citation type="journal article" date="2007" name="BMC Biol.">
        <title>A 100%-complete sequence reveals unusually simple genomic features in the hot-spring red alga Cyanidioschyzon merolae.</title>
        <authorList>
            <person name="Nozaki H."/>
            <person name="Takano H."/>
            <person name="Misumi O."/>
            <person name="Terasawa K."/>
            <person name="Matsuzaki M."/>
            <person name="Maruyama S."/>
            <person name="Nishida K."/>
            <person name="Yagisawa F."/>
            <person name="Yoshida Y."/>
            <person name="Fujiwara T."/>
            <person name="Takio S."/>
            <person name="Tamura K."/>
            <person name="Chung S.J."/>
            <person name="Nakamura S."/>
            <person name="Kuroiwa H."/>
            <person name="Tanaka K."/>
            <person name="Sato N."/>
            <person name="Kuroiwa T."/>
        </authorList>
    </citation>
    <scope>NUCLEOTIDE SEQUENCE [LARGE SCALE GENOMIC DNA]</scope>
    <source>
        <strain evidence="3 4">10D</strain>
    </source>
</reference>
<reference evidence="3 4" key="1">
    <citation type="journal article" date="2004" name="Nature">
        <title>Genome sequence of the ultrasmall unicellular red alga Cyanidioschyzon merolae 10D.</title>
        <authorList>
            <person name="Matsuzaki M."/>
            <person name="Misumi O."/>
            <person name="Shin-i T."/>
            <person name="Maruyama S."/>
            <person name="Takahara M."/>
            <person name="Miyagishima S."/>
            <person name="Mori T."/>
            <person name="Nishida K."/>
            <person name="Yagisawa F."/>
            <person name="Nishida K."/>
            <person name="Yoshida Y."/>
            <person name="Nishimura Y."/>
            <person name="Nakao S."/>
            <person name="Kobayashi T."/>
            <person name="Momoyama Y."/>
            <person name="Higashiyama T."/>
            <person name="Minoda A."/>
            <person name="Sano M."/>
            <person name="Nomoto H."/>
            <person name="Oishi K."/>
            <person name="Hayashi H."/>
            <person name="Ohta F."/>
            <person name="Nishizaka S."/>
            <person name="Haga S."/>
            <person name="Miura S."/>
            <person name="Morishita T."/>
            <person name="Kabeya Y."/>
            <person name="Terasawa K."/>
            <person name="Suzuki Y."/>
            <person name="Ishii Y."/>
            <person name="Asakawa S."/>
            <person name="Takano H."/>
            <person name="Ohta N."/>
            <person name="Kuroiwa H."/>
            <person name="Tanaka K."/>
            <person name="Shimizu N."/>
            <person name="Sugano S."/>
            <person name="Sato N."/>
            <person name="Nozaki H."/>
            <person name="Ogasawara N."/>
            <person name="Kohara Y."/>
            <person name="Kuroiwa T."/>
        </authorList>
    </citation>
    <scope>NUCLEOTIDE SEQUENCE [LARGE SCALE GENOMIC DNA]</scope>
    <source>
        <strain evidence="3 4">10D</strain>
    </source>
</reference>
<dbReference type="AlphaFoldDB" id="M1VHD8"/>
<organism evidence="3 4">
    <name type="scientific">Cyanidioschyzon merolae (strain NIES-3377 / 10D)</name>
    <name type="common">Unicellular red alga</name>
    <dbReference type="NCBI Taxonomy" id="280699"/>
    <lineage>
        <taxon>Eukaryota</taxon>
        <taxon>Rhodophyta</taxon>
        <taxon>Bangiophyceae</taxon>
        <taxon>Cyanidiales</taxon>
        <taxon>Cyanidiaceae</taxon>
        <taxon>Cyanidioschyzon</taxon>
    </lineage>
</organism>
<feature type="compositionally biased region" description="Polar residues" evidence="1">
    <location>
        <begin position="73"/>
        <end position="92"/>
    </location>
</feature>
<dbReference type="STRING" id="280699.M1VHD8"/>
<protein>
    <recommendedName>
        <fullName evidence="2">Myb-like domain-containing protein</fullName>
    </recommendedName>
</protein>
<dbReference type="HOGENOM" id="CLU_436402_0_0_1"/>
<feature type="region of interest" description="Disordered" evidence="1">
    <location>
        <begin position="519"/>
        <end position="538"/>
    </location>
</feature>
<dbReference type="Proteomes" id="UP000007014">
    <property type="component" value="Chromosome 19"/>
</dbReference>
<keyword evidence="4" id="KW-1185">Reference proteome</keyword>
<dbReference type="SMART" id="SM00717">
    <property type="entry name" value="SANT"/>
    <property type="match status" value="2"/>
</dbReference>
<dbReference type="Gene3D" id="1.10.10.60">
    <property type="entry name" value="Homeodomain-like"/>
    <property type="match status" value="1"/>
</dbReference>
<evidence type="ECO:0000313" key="3">
    <source>
        <dbReference type="EMBL" id="BAM82747.1"/>
    </source>
</evidence>
<dbReference type="KEGG" id="cme:CYME_CMS115C"/>
<dbReference type="InterPro" id="IPR001005">
    <property type="entry name" value="SANT/Myb"/>
</dbReference>
<accession>M1VHD8</accession>
<proteinExistence type="predicted"/>
<feature type="domain" description="Myb-like" evidence="2">
    <location>
        <begin position="397"/>
        <end position="446"/>
    </location>
</feature>
<feature type="domain" description="Myb-like" evidence="2">
    <location>
        <begin position="460"/>
        <end position="509"/>
    </location>
</feature>
<dbReference type="Gramene" id="CMS115CT">
    <property type="protein sequence ID" value="CMS115CT"/>
    <property type="gene ID" value="CMS115C"/>
</dbReference>
<dbReference type="SUPFAM" id="SSF46689">
    <property type="entry name" value="Homeodomain-like"/>
    <property type="match status" value="1"/>
</dbReference>
<evidence type="ECO:0000313" key="4">
    <source>
        <dbReference type="Proteomes" id="UP000007014"/>
    </source>
</evidence>
<evidence type="ECO:0000256" key="1">
    <source>
        <dbReference type="SAM" id="MobiDB-lite"/>
    </source>
</evidence>
<dbReference type="CDD" id="cd00167">
    <property type="entry name" value="SANT"/>
    <property type="match status" value="1"/>
</dbReference>
<dbReference type="GeneID" id="16997577"/>
<feature type="region of interest" description="Disordered" evidence="1">
    <location>
        <begin position="21"/>
        <end position="92"/>
    </location>
</feature>
<sequence length="627" mass="71840">MSRDRIYQVGVVFEHDVLTDSSDEVESTSATCSERDEKLPSAAQNAPRSLGGVPDSIERARRDQKQERYQRFDASQGTRRMTSMERSGTSFSLAGGVQSERSAGAVSAETADNDEALFQKFCASLLAPSATAALDELLFEDDGDFELRQVDFENSEPNEEYRADTGARISSEELYQLVAEDCQRTLPGNEMKESAESFRSTTTPHRAFTEATPRRPRVHRESPSVGNASCERERLFQMLKFKLFKPEQERELSKQLHIHVQLLLHILLISSQRRANIDLSPEHVVHRQRAREAAWMMLDDLRRKRDVAREYRRALGGIERTFFDAMPLDLLEQIEQLLVKPALSNPDGLVTAVEAKRAYAVLESHPSMILPEYRLAYGVDIESDPNILRALASSADAELFWTEAEDTLLERCLSRHGVMWQEHIDDYLPHRNLEECVGRYRLLTRRDAPANPIKTLKLKAQQPLSVQEIELLRHGVMTYGECWDAIQAFLLPGRDKVLLERVWRRVSIRARKELRRRRRRQEASLRQASGEGLQRTPAPVVVHDSRHVTERPRTDGTEARHAQTERCQELMWEPFSPQEDRELLLLARQYLGSMSESAAFELVAQKMQRKRPPEAYRARACELIALL</sequence>
<gene>
    <name evidence="3" type="ORF">CYME_CMS115C</name>
</gene>
<feature type="compositionally biased region" description="Basic and acidic residues" evidence="1">
    <location>
        <begin position="56"/>
        <end position="71"/>
    </location>
</feature>
<name>M1VHD8_CYAM1</name>
<dbReference type="RefSeq" id="XP_005538783.1">
    <property type="nucleotide sequence ID" value="XM_005538726.1"/>
</dbReference>
<dbReference type="OrthoDB" id="2143914at2759"/>
<evidence type="ECO:0000259" key="2">
    <source>
        <dbReference type="SMART" id="SM00717"/>
    </source>
</evidence>
<dbReference type="EMBL" id="AP006501">
    <property type="protein sequence ID" value="BAM82747.1"/>
    <property type="molecule type" value="Genomic_DNA"/>
</dbReference>